<organism evidence="2 3">
    <name type="scientific">Protopolystoma xenopodis</name>
    <dbReference type="NCBI Taxonomy" id="117903"/>
    <lineage>
        <taxon>Eukaryota</taxon>
        <taxon>Metazoa</taxon>
        <taxon>Spiralia</taxon>
        <taxon>Lophotrochozoa</taxon>
        <taxon>Platyhelminthes</taxon>
        <taxon>Monogenea</taxon>
        <taxon>Polyopisthocotylea</taxon>
        <taxon>Polystomatidea</taxon>
        <taxon>Polystomatidae</taxon>
        <taxon>Protopolystoma</taxon>
    </lineage>
</organism>
<evidence type="ECO:0000313" key="3">
    <source>
        <dbReference type="Proteomes" id="UP000784294"/>
    </source>
</evidence>
<dbReference type="EMBL" id="CAAALY010017927">
    <property type="protein sequence ID" value="VEL13481.1"/>
    <property type="molecule type" value="Genomic_DNA"/>
</dbReference>
<proteinExistence type="predicted"/>
<keyword evidence="3" id="KW-1185">Reference proteome</keyword>
<reference evidence="2" key="1">
    <citation type="submission" date="2018-11" db="EMBL/GenBank/DDBJ databases">
        <authorList>
            <consortium name="Pathogen Informatics"/>
        </authorList>
    </citation>
    <scope>NUCLEOTIDE SEQUENCE</scope>
</reference>
<dbReference type="AlphaFoldDB" id="A0A3S5A6U5"/>
<sequence length="157" mass="16464">FRVHVSPRSSSSHDPKHSALGYPQSPVEPIIEASKSERHIMPSLLPSFTIATSASSNSTQNHPSLASIPPSLRLSSTTSLSGPSSNTHGVVSDTVDTGICATSVALESSPAESASPLVGHRLLLGSGEQLAAGEAEAELNEFDAKELRWGHIWNIFG</sequence>
<feature type="compositionally biased region" description="Low complexity" evidence="1">
    <location>
        <begin position="1"/>
        <end position="10"/>
    </location>
</feature>
<feature type="region of interest" description="Disordered" evidence="1">
    <location>
        <begin position="1"/>
        <end position="24"/>
    </location>
</feature>
<protein>
    <submittedName>
        <fullName evidence="2">Uncharacterized protein</fullName>
    </submittedName>
</protein>
<accession>A0A3S5A6U5</accession>
<comment type="caution">
    <text evidence="2">The sequence shown here is derived from an EMBL/GenBank/DDBJ whole genome shotgun (WGS) entry which is preliminary data.</text>
</comment>
<name>A0A3S5A6U5_9PLAT</name>
<dbReference type="Proteomes" id="UP000784294">
    <property type="component" value="Unassembled WGS sequence"/>
</dbReference>
<evidence type="ECO:0000256" key="1">
    <source>
        <dbReference type="SAM" id="MobiDB-lite"/>
    </source>
</evidence>
<feature type="region of interest" description="Disordered" evidence="1">
    <location>
        <begin position="54"/>
        <end position="90"/>
    </location>
</feature>
<feature type="compositionally biased region" description="Polar residues" evidence="1">
    <location>
        <begin position="54"/>
        <end position="64"/>
    </location>
</feature>
<gene>
    <name evidence="2" type="ORF">PXEA_LOCUS6921</name>
</gene>
<feature type="non-terminal residue" evidence="2">
    <location>
        <position position="1"/>
    </location>
</feature>
<evidence type="ECO:0000313" key="2">
    <source>
        <dbReference type="EMBL" id="VEL13481.1"/>
    </source>
</evidence>
<feature type="compositionally biased region" description="Low complexity" evidence="1">
    <location>
        <begin position="67"/>
        <end position="87"/>
    </location>
</feature>